<reference evidence="1 2" key="1">
    <citation type="submission" date="2020-07" db="EMBL/GenBank/DDBJ databases">
        <title>Huge and variable diversity of episymbiotic CPR bacteria and DPANN archaea in groundwater ecosystems.</title>
        <authorList>
            <person name="He C.Y."/>
            <person name="Keren R."/>
            <person name="Whittaker M."/>
            <person name="Farag I.F."/>
            <person name="Doudna J."/>
            <person name="Cate J.H.D."/>
            <person name="Banfield J.F."/>
        </authorList>
    </citation>
    <scope>NUCLEOTIDE SEQUENCE [LARGE SCALE GENOMIC DNA]</scope>
    <source>
        <strain evidence="1">NC_groundwater_70_Ag_B-0.1um_54_66</strain>
    </source>
</reference>
<name>A0A7T5UHP9_9BACT</name>
<gene>
    <name evidence="1" type="ORF">HYS17_05180</name>
</gene>
<dbReference type="EMBL" id="CP066681">
    <property type="protein sequence ID" value="QQG37156.1"/>
    <property type="molecule type" value="Genomic_DNA"/>
</dbReference>
<evidence type="ECO:0000313" key="1">
    <source>
        <dbReference type="EMBL" id="QQG37156.1"/>
    </source>
</evidence>
<accession>A0A7T5UHP9</accession>
<evidence type="ECO:0000313" key="2">
    <source>
        <dbReference type="Proteomes" id="UP000595362"/>
    </source>
</evidence>
<dbReference type="Proteomes" id="UP000595362">
    <property type="component" value="Chromosome"/>
</dbReference>
<dbReference type="AlphaFoldDB" id="A0A7T5UHP9"/>
<protein>
    <submittedName>
        <fullName evidence="1">Uncharacterized protein</fullName>
    </submittedName>
</protein>
<proteinExistence type="predicted"/>
<sequence length="161" mass="18668">MKYDHFDRYWVESLGGDHSEFIYNKDQITLPLPPPLSEESRFEMEVYARFMRHLRHVPNSRMEIKILSAIQFTADIMDHGDALIAKTLVDMGLRAPRKAFPITFLDFADKCAQRRNWSGGSVPPPSVLSLKEHWDHIGENRFATAGRAHYAVFNENMYVRA</sequence>
<organism evidence="1 2">
    <name type="scientific">Micavibrio aeruginosavorus</name>
    <dbReference type="NCBI Taxonomy" id="349221"/>
    <lineage>
        <taxon>Bacteria</taxon>
        <taxon>Pseudomonadati</taxon>
        <taxon>Bdellovibrionota</taxon>
        <taxon>Bdellovibrionia</taxon>
        <taxon>Bdellovibrionales</taxon>
        <taxon>Pseudobdellovibrionaceae</taxon>
        <taxon>Micavibrio</taxon>
    </lineage>
</organism>